<dbReference type="Pfam" id="PF00128">
    <property type="entry name" value="Alpha-amylase"/>
    <property type="match status" value="1"/>
</dbReference>
<evidence type="ECO:0000313" key="16">
    <source>
        <dbReference type="Proteomes" id="UP000239415"/>
    </source>
</evidence>
<evidence type="ECO:0000256" key="7">
    <source>
        <dbReference type="ARBA" id="ARBA00023295"/>
    </source>
</evidence>
<protein>
    <recommendedName>
        <fullName evidence="11">1,4-alpha-D-glucan glucanohydrolase</fullName>
        <ecNumber evidence="3">3.2.1.1</ecNumber>
        <ecNumber evidence="9">3.2.1.41</ecNumber>
    </recommendedName>
    <alternativeName>
        <fullName evidence="10">Alpha-dextrin endo-1,6-alpha-glucosidase</fullName>
    </alternativeName>
    <alternativeName>
        <fullName evidence="12">Pullulan 6-glucanohydrolase</fullName>
    </alternativeName>
</protein>
<evidence type="ECO:0000256" key="1">
    <source>
        <dbReference type="ARBA" id="ARBA00000548"/>
    </source>
</evidence>
<dbReference type="GO" id="GO:0004556">
    <property type="term" value="F:alpha-amylase activity"/>
    <property type="evidence" value="ECO:0007669"/>
    <property type="project" value="UniProtKB-EC"/>
</dbReference>
<name>A0A2T0K4M2_9ACTN</name>
<dbReference type="EC" id="3.2.1.1" evidence="3"/>
<dbReference type="CDD" id="cd11341">
    <property type="entry name" value="AmyAc_Pullulanase_LD-like"/>
    <property type="match status" value="1"/>
</dbReference>
<dbReference type="InterPro" id="IPR014756">
    <property type="entry name" value="Ig_E-set"/>
</dbReference>
<dbReference type="Gene3D" id="2.60.40.10">
    <property type="entry name" value="Immunoglobulins"/>
    <property type="match status" value="1"/>
</dbReference>
<comment type="caution">
    <text evidence="15">The sequence shown here is derived from an EMBL/GenBank/DDBJ whole genome shotgun (WGS) entry which is preliminary data.</text>
</comment>
<evidence type="ECO:0000256" key="9">
    <source>
        <dbReference type="ARBA" id="ARBA00024062"/>
    </source>
</evidence>
<evidence type="ECO:0000256" key="4">
    <source>
        <dbReference type="ARBA" id="ARBA00022729"/>
    </source>
</evidence>
<evidence type="ECO:0000256" key="8">
    <source>
        <dbReference type="ARBA" id="ARBA00023965"/>
    </source>
</evidence>
<keyword evidence="5" id="KW-0378">Hydrolase</keyword>
<keyword evidence="4 13" id="KW-0732">Signal</keyword>
<dbReference type="CDD" id="cd10315">
    <property type="entry name" value="CBM41_pullulanase"/>
    <property type="match status" value="2"/>
</dbReference>
<dbReference type="RefSeq" id="WP_170154063.1">
    <property type="nucleotide sequence ID" value="NZ_PVMZ01000014.1"/>
</dbReference>
<organism evidence="15 16">
    <name type="scientific">Actinoplanes italicus</name>
    <dbReference type="NCBI Taxonomy" id="113567"/>
    <lineage>
        <taxon>Bacteria</taxon>
        <taxon>Bacillati</taxon>
        <taxon>Actinomycetota</taxon>
        <taxon>Actinomycetes</taxon>
        <taxon>Micromonosporales</taxon>
        <taxon>Micromonosporaceae</taxon>
        <taxon>Actinoplanes</taxon>
    </lineage>
</organism>
<dbReference type="SUPFAM" id="SSF51011">
    <property type="entry name" value="Glycosyl hydrolase domain"/>
    <property type="match status" value="2"/>
</dbReference>
<evidence type="ECO:0000313" key="15">
    <source>
        <dbReference type="EMBL" id="PRX17870.1"/>
    </source>
</evidence>
<comment type="catalytic activity">
    <reaction evidence="8">
        <text>Hydrolysis of (1-&gt;6)-alpha-D-glucosidic linkages in pullulan, amylopectin and glycogen, and in the alpha- and beta-limit dextrins of amylopectin and glycogen.</text>
        <dbReference type="EC" id="3.2.1.41"/>
    </reaction>
</comment>
<dbReference type="Gene3D" id="2.60.40.1130">
    <property type="entry name" value="Rab geranylgeranyltransferase alpha-subunit, insert domain"/>
    <property type="match status" value="1"/>
</dbReference>
<reference evidence="15 16" key="1">
    <citation type="submission" date="2018-03" db="EMBL/GenBank/DDBJ databases">
        <title>Genomic Encyclopedia of Archaeal and Bacterial Type Strains, Phase II (KMG-II): from individual species to whole genera.</title>
        <authorList>
            <person name="Goeker M."/>
        </authorList>
    </citation>
    <scope>NUCLEOTIDE SEQUENCE [LARGE SCALE GENOMIC DNA]</scope>
    <source>
        <strain evidence="15 16">DSM 43146</strain>
    </source>
</reference>
<dbReference type="Gene3D" id="2.60.40.1110">
    <property type="match status" value="2"/>
</dbReference>
<comment type="catalytic activity">
    <reaction evidence="1">
        <text>Endohydrolysis of (1-&gt;4)-alpha-D-glucosidic linkages in polysaccharides containing three or more (1-&gt;4)-alpha-linked D-glucose units.</text>
        <dbReference type="EC" id="3.2.1.1"/>
    </reaction>
</comment>
<dbReference type="InterPro" id="IPR006047">
    <property type="entry name" value="GH13_cat_dom"/>
</dbReference>
<dbReference type="InterPro" id="IPR040671">
    <property type="entry name" value="Pullulanase_N2"/>
</dbReference>
<dbReference type="InterPro" id="IPR024561">
    <property type="entry name" value="Pullul_strch_C"/>
</dbReference>
<dbReference type="Gene3D" id="2.60.40.1180">
    <property type="entry name" value="Golgi alpha-mannosidase II"/>
    <property type="match status" value="2"/>
</dbReference>
<dbReference type="InterPro" id="IPR011839">
    <property type="entry name" value="Pullul_strch"/>
</dbReference>
<evidence type="ECO:0000256" key="6">
    <source>
        <dbReference type="ARBA" id="ARBA00022837"/>
    </source>
</evidence>
<comment type="similarity">
    <text evidence="2">Belongs to the glycosyl hydrolase 13 family.</text>
</comment>
<dbReference type="InterPro" id="IPR017853">
    <property type="entry name" value="GH"/>
</dbReference>
<dbReference type="SMART" id="SM00642">
    <property type="entry name" value="Aamy"/>
    <property type="match status" value="1"/>
</dbReference>
<evidence type="ECO:0000256" key="10">
    <source>
        <dbReference type="ARBA" id="ARBA00029618"/>
    </source>
</evidence>
<dbReference type="InterPro" id="IPR013784">
    <property type="entry name" value="Carb-bd-like_fold"/>
</dbReference>
<dbReference type="SUPFAM" id="SSF81296">
    <property type="entry name" value="E set domains"/>
    <property type="match status" value="2"/>
</dbReference>
<dbReference type="Pfam" id="PF02922">
    <property type="entry name" value="CBM_48"/>
    <property type="match status" value="1"/>
</dbReference>
<keyword evidence="16" id="KW-1185">Reference proteome</keyword>
<gene>
    <name evidence="15" type="ORF">CLV67_11439</name>
</gene>
<keyword evidence="6" id="KW-0106">Calcium</keyword>
<dbReference type="InterPro" id="IPR013783">
    <property type="entry name" value="Ig-like_fold"/>
</dbReference>
<evidence type="ECO:0000256" key="13">
    <source>
        <dbReference type="SAM" id="SignalP"/>
    </source>
</evidence>
<evidence type="ECO:0000256" key="5">
    <source>
        <dbReference type="ARBA" id="ARBA00022801"/>
    </source>
</evidence>
<evidence type="ECO:0000256" key="3">
    <source>
        <dbReference type="ARBA" id="ARBA00012595"/>
    </source>
</evidence>
<dbReference type="EMBL" id="PVMZ01000014">
    <property type="protein sequence ID" value="PRX17870.1"/>
    <property type="molecule type" value="Genomic_DNA"/>
</dbReference>
<dbReference type="GO" id="GO:0005975">
    <property type="term" value="P:carbohydrate metabolic process"/>
    <property type="evidence" value="ECO:0007669"/>
    <property type="project" value="InterPro"/>
</dbReference>
<dbReference type="Gene3D" id="3.20.20.80">
    <property type="entry name" value="Glycosidases"/>
    <property type="match status" value="2"/>
</dbReference>
<dbReference type="InterPro" id="IPR013780">
    <property type="entry name" value="Glyco_hydro_b"/>
</dbReference>
<evidence type="ECO:0000256" key="2">
    <source>
        <dbReference type="ARBA" id="ARBA00008061"/>
    </source>
</evidence>
<dbReference type="SUPFAM" id="SSF51445">
    <property type="entry name" value="(Trans)glycosidases"/>
    <property type="match status" value="2"/>
</dbReference>
<evidence type="ECO:0000256" key="12">
    <source>
        <dbReference type="ARBA" id="ARBA00031076"/>
    </source>
</evidence>
<proteinExistence type="inferred from homology"/>
<dbReference type="Pfam" id="PF17967">
    <property type="entry name" value="Pullulanase_N2"/>
    <property type="match status" value="1"/>
</dbReference>
<dbReference type="NCBIfam" id="TIGR02103">
    <property type="entry name" value="pullul_strch"/>
    <property type="match status" value="1"/>
</dbReference>
<dbReference type="CDD" id="cd02860">
    <property type="entry name" value="E_set_Pullulanase"/>
    <property type="match status" value="1"/>
</dbReference>
<dbReference type="CDD" id="cd11339">
    <property type="entry name" value="AmyAc_bac_CMD_like_2"/>
    <property type="match status" value="1"/>
</dbReference>
<dbReference type="GO" id="GO:0051060">
    <property type="term" value="F:pullulanase activity"/>
    <property type="evidence" value="ECO:0007669"/>
    <property type="project" value="UniProtKB-EC"/>
</dbReference>
<dbReference type="Proteomes" id="UP000239415">
    <property type="component" value="Unassembled WGS sequence"/>
</dbReference>
<dbReference type="GO" id="GO:0030246">
    <property type="term" value="F:carbohydrate binding"/>
    <property type="evidence" value="ECO:0007669"/>
    <property type="project" value="InterPro"/>
</dbReference>
<feature type="signal peptide" evidence="13">
    <location>
        <begin position="1"/>
        <end position="31"/>
    </location>
</feature>
<dbReference type="InterPro" id="IPR005323">
    <property type="entry name" value="CBM41_pullulanase"/>
</dbReference>
<dbReference type="SUPFAM" id="SSF49452">
    <property type="entry name" value="Starch-binding domain-like"/>
    <property type="match status" value="2"/>
</dbReference>
<dbReference type="EC" id="3.2.1.41" evidence="9"/>
<evidence type="ECO:0000256" key="11">
    <source>
        <dbReference type="ARBA" id="ARBA00030238"/>
    </source>
</evidence>
<dbReference type="Pfam" id="PF03714">
    <property type="entry name" value="PUD"/>
    <property type="match status" value="2"/>
</dbReference>
<keyword evidence="7" id="KW-0326">Glycosidase</keyword>
<feature type="chain" id="PRO_5015474948" description="1,4-alpha-D-glucan glucanohydrolase" evidence="13">
    <location>
        <begin position="32"/>
        <end position="1819"/>
    </location>
</feature>
<feature type="domain" description="Glycosyl hydrolase family 13 catalytic" evidence="14">
    <location>
        <begin position="60"/>
        <end position="517"/>
    </location>
</feature>
<evidence type="ECO:0000259" key="14">
    <source>
        <dbReference type="SMART" id="SM00642"/>
    </source>
</evidence>
<dbReference type="InterPro" id="IPR004193">
    <property type="entry name" value="Glyco_hydro_13_N"/>
</dbReference>
<dbReference type="Pfam" id="PF11852">
    <property type="entry name" value="Pullul_strch_C"/>
    <property type="match status" value="1"/>
</dbReference>
<dbReference type="PANTHER" id="PTHR43002">
    <property type="entry name" value="GLYCOGEN DEBRANCHING ENZYME"/>
    <property type="match status" value="1"/>
</dbReference>
<sequence>MALSRPLHRRLRLGAALLSLFLPLLAVPASAAAAVEKTPSDSVIAKWGSDNPTSGEQFYFVLPDRFANGDKRNDKGGLSGDRLSTGYDPADKGFYHGGDLKGVMDRLDYIQGLGTTAIWLAPVFKNRPVQGTGTDVSAGYHGYWITDFTQVDPHFGTNADLKKLVKLAHQRGLKIYLDIIVNHTADVIKYAENTYTYVDKADSPYTDTDGQPFEDRNYATSDEFPETDASSYPYTPVFGSKADSRVKVPSWLNDVNMYHNRGDSTFAGENSEYGDFFGLDDLFTERPEVVEGMTKIYSDWVRDTGIDGYRLDTVKHSNLEFWQQWAPGVEKAAAKAGKKDFFMFGEVYSADQEIQSTYVREGKLPATLDFSFQETARGFVTGNSGANALSDLYAKDDLYTARDTSADRLPTFLGNHDMGRIGSFIAAAATADSQLKRDQLAHELMFLTRGQPVVYSGDEQGFTGPGGDKDARQDLFASKSADYLDDDLIGTDRTHAVDNYNTSHPVYRTIADLAKLRKANPALVTGIQQTRYAAEGPGVFAASRIARDNTRKEYVVAVNNATTAQTVSFATATPNAVFTGIYGGAAPVNSDADGKITITVPALSSVVLKAGPPVAVPAKGPSLTLSSPKADASVADRTEIVADVVGDPLSTVTFAAQAGNGEWKLLGTADRAPYRIYHDLTGLAGKTPVRYKAVVRDSKGRLASATTNITVGTPVAESTAGYAVVHYQRPAGSYDEQNLYVWGDIDPSMATTWPDGQPFTGEDSYGRFAYVKLKPGAKSVGFIVVDDNGNKDTDADRTINIGANPEIWIKQGDATVYPTRQAATGQPDPAQDPNKAIIHWKRADGNYDGWGLHVWSGAASPTDWSSPLLPVRTDSYGAVFEVPLAAGAPSLSYIIHRGDEKDLPTDQSLDFAKAGREVWLLAGQETRLLPLVKTSAGGGVADVTKSAAVWLDRGTIAWKTGTGTTLEPVGAGTDGKVYDLVYSPTGGIGVADGELTGTFKSVSLTARRNGLTEAQREKFPHLWQYGAFALRSGNVSDILRGQVVVTERDATGKLLSATGVQLSGVLDHVYGSAVNSTLGPVVNGRKASVAVWAPTARNVELEVYDTADQVSPALVELSRDDRTGVWSGRGDWAGKFYKFRVTAWQPATQKIVTASVTDPYSLALTADSTRSQFVSLSDPALTPAGWSSLKKPAAVAPARIQISELSVRDFSIADSTVPASSRGTFSAFTSPQTTGMKHLTSLAKSGVTHLHLLPAFDFATIPEKRADQQQPACDLASLPPDSEEQQACIEKVAATDGYNWGYDPLHYTVPEGGYAVDPSARTREFRSMVSGVNQAGLRVVMDVVYNHTSAAGTDAKSVLDQIVPGYYHRLLEDGTVANSTCCSNTAPENAMMGKLVVDSIVTWAKQYKVDGFRFDLMGHHPKENILAVRKALDRLTVSRDGVDGKNIYVYGEGWNFGEVANNARFIQASQTELGGTGIGTFNDRLRDAVRGGGPFDGNPRIQGFASGLAGAPNGDAVNGTAAEQKARLLHYQDLIKVGLTGNLAGYTFTDSSGNVVTGSQVDYNGAPAGYTNDPGESITYVDAHDNEILYDSMAFKLPQATTATDRARAQSVALATTVLGQGAGFVTTGSELLRSKSLDRNSYNSGDWFNQIIWDCSQGNGFGRGLPPRADNESKYAYAKPLLADPALVPDCAAINLTNSTYQELLKIRKSTPAFGLATGRQVQQRVAFPLSGTGETPGVITMTIDARGIDNRWKSITVVFNAGTTTATQTVPALAGKKVTLHPVQQSSADPATRSASFTASTGTLTVPARTVSVFVQS</sequence>
<accession>A0A2T0K4M2</accession>